<evidence type="ECO:0000313" key="2">
    <source>
        <dbReference type="Proteomes" id="UP001419268"/>
    </source>
</evidence>
<organism evidence="1 2">
    <name type="scientific">Stephania cephalantha</name>
    <dbReference type="NCBI Taxonomy" id="152367"/>
    <lineage>
        <taxon>Eukaryota</taxon>
        <taxon>Viridiplantae</taxon>
        <taxon>Streptophyta</taxon>
        <taxon>Embryophyta</taxon>
        <taxon>Tracheophyta</taxon>
        <taxon>Spermatophyta</taxon>
        <taxon>Magnoliopsida</taxon>
        <taxon>Ranunculales</taxon>
        <taxon>Menispermaceae</taxon>
        <taxon>Menispermoideae</taxon>
        <taxon>Cissampelideae</taxon>
        <taxon>Stephania</taxon>
    </lineage>
</organism>
<reference evidence="1 2" key="1">
    <citation type="submission" date="2024-01" db="EMBL/GenBank/DDBJ databases">
        <title>Genome assemblies of Stephania.</title>
        <authorList>
            <person name="Yang L."/>
        </authorList>
    </citation>
    <scope>NUCLEOTIDE SEQUENCE [LARGE SCALE GENOMIC DNA]</scope>
    <source>
        <strain evidence="1">JXDWG</strain>
        <tissue evidence="1">Leaf</tissue>
    </source>
</reference>
<sequence length="127" mass="14330">MRDEGDGSGKNELLKEKGFTDGGWKLLQSMYYCHDVEEFYYQVVGFHFSSEFQIVVSTMSQESVEQTQIQQEDVNMCDTAATSGAGTSREEEAFPDFTEAFILMLPLKSREEAITWAHDTAAKCGFL</sequence>
<name>A0AAP0EVW3_9MAGN</name>
<dbReference type="Proteomes" id="UP001419268">
    <property type="component" value="Unassembled WGS sequence"/>
</dbReference>
<comment type="caution">
    <text evidence="1">The sequence shown here is derived from an EMBL/GenBank/DDBJ whole genome shotgun (WGS) entry which is preliminary data.</text>
</comment>
<accession>A0AAP0EVW3</accession>
<keyword evidence="2" id="KW-1185">Reference proteome</keyword>
<proteinExistence type="predicted"/>
<protein>
    <submittedName>
        <fullName evidence="1">Uncharacterized protein</fullName>
    </submittedName>
</protein>
<gene>
    <name evidence="1" type="ORF">Scep_024090</name>
</gene>
<evidence type="ECO:0000313" key="1">
    <source>
        <dbReference type="EMBL" id="KAK9100660.1"/>
    </source>
</evidence>
<dbReference type="EMBL" id="JBBNAG010000010">
    <property type="protein sequence ID" value="KAK9100660.1"/>
    <property type="molecule type" value="Genomic_DNA"/>
</dbReference>
<dbReference type="AlphaFoldDB" id="A0AAP0EVW3"/>